<name>A0ABT0USS4_9ACTN</name>
<comment type="similarity">
    <text evidence="7">Belongs to the GlnE family.</text>
</comment>
<dbReference type="InterPro" id="IPR005190">
    <property type="entry name" value="GlnE_rpt_dom"/>
</dbReference>
<keyword evidence="4 7" id="KW-0067">ATP-binding</keyword>
<dbReference type="Gene3D" id="1.20.120.330">
    <property type="entry name" value="Nucleotidyltransferases domain 2"/>
    <property type="match status" value="2"/>
</dbReference>
<evidence type="ECO:0000256" key="1">
    <source>
        <dbReference type="ARBA" id="ARBA00022679"/>
    </source>
</evidence>
<dbReference type="Gene3D" id="1.20.120.1510">
    <property type="match status" value="1"/>
</dbReference>
<feature type="region of interest" description="Adenylyl removase" evidence="7">
    <location>
        <begin position="1"/>
        <end position="481"/>
    </location>
</feature>
<proteinExistence type="inferred from homology"/>
<keyword evidence="5 7" id="KW-0460">Magnesium</keyword>
<feature type="region of interest" description="Adenylyl transferase" evidence="7">
    <location>
        <begin position="489"/>
        <end position="996"/>
    </location>
</feature>
<evidence type="ECO:0000256" key="5">
    <source>
        <dbReference type="ARBA" id="ARBA00022842"/>
    </source>
</evidence>
<feature type="domain" description="Glutamate-ammonia ligase adenylyltransferase repeated" evidence="8">
    <location>
        <begin position="582"/>
        <end position="827"/>
    </location>
</feature>
<feature type="domain" description="PII-uridylyltransferase/Glutamine-synthetase adenylyltransferase" evidence="9">
    <location>
        <begin position="347"/>
        <end position="477"/>
    </location>
</feature>
<accession>A0ABT0USS4</accession>
<keyword evidence="3 7" id="KW-0547">Nucleotide-binding</keyword>
<dbReference type="GO" id="GO:0008882">
    <property type="term" value="F:[glutamate-ammonia-ligase] adenylyltransferase activity"/>
    <property type="evidence" value="ECO:0007669"/>
    <property type="project" value="UniProtKB-EC"/>
</dbReference>
<dbReference type="EC" id="2.7.7.89" evidence="7"/>
<evidence type="ECO:0000256" key="7">
    <source>
        <dbReference type="HAMAP-Rule" id="MF_00802"/>
    </source>
</evidence>
<dbReference type="RefSeq" id="WP_250921362.1">
    <property type="nucleotide sequence ID" value="NZ_JAMQAW010000028.1"/>
</dbReference>
<evidence type="ECO:0000256" key="2">
    <source>
        <dbReference type="ARBA" id="ARBA00022695"/>
    </source>
</evidence>
<keyword evidence="6 7" id="KW-0511">Multifunctional enzyme</keyword>
<evidence type="ECO:0000313" key="11">
    <source>
        <dbReference type="Proteomes" id="UP001431429"/>
    </source>
</evidence>
<dbReference type="InterPro" id="IPR023057">
    <property type="entry name" value="GlnE"/>
</dbReference>
<sequence length="996" mass="108474">MTAVPGRRSSTFTRLLRQGFTDPAAAEVLLALPAMAPVRDDSVLLDALGAAADPDLALRGLVRLVEAQDPEEPRVFLDTLVAAKPLRDRLLGVLGASEALGDHLARHPGDWRVLATYESTDLHPGVPEFEECLADATDPESLRVDYRRCLLAIAARDVCGLTDVAQTAAELADLATATLRAALAIAQAAAPDDAARCRLAIIALGKCGGHELNYVSDVDVVFVAEPFGGADENSAIQAATRLASHLMRICSETTVEGTIWPVDANLRPEGRNGPLVRTLSSHLAYYQRWAKTWEFQALLKARPVAGDSALGQEYIDAVSPLVWQAAERENFVADVQKMRRRVIDNIPAAEVERELKLGPGGLRDVEFAVQLLQLVHGRADNTLHSGSTLEALHALAEGGYVGRVDAAQLDDAYRFLRAMEHRIQLYRLRRTHLVPEAEEDLRRLGRSLGLRVDPVAELNRSWRRHAAVVRRLHEKLFYRPLLDAVAQLASGETRLSTKAAGQRLEALGYADPSAALRHLEALASGVSRKAAIQRTLLPVLLGWFADSADPDAGLLGFRKVSDALGKTPWYLRLLRDEGAAAENLARVLSAGRLAPDLLLRAPEAVAILGNPGGLDPRRRDHLEPEILAAVGRAVTAEDAVVAARGVRRRELFRTAAADLIGSYGTEESPAEADPGALVDRVGLAITDLNAATIAGALRAAVRERWGDELPTRFAVIGMGRFGGRELAYGSDADVLFVHQPREGVDEQEAAKAANTVVTEMRRLLQVPTADPPLLIDADLRPEGKSGPLVRTLASYEAYYRRWALGWESQALLRAEPMAGDPELGARFIDLIDPLRYPVEGLGDDAVREIRRLKARMESERLPRGADATLHTKLGRGGLSDVEWTVQLIQMQHAWREPGLRTTRTRPALAAAQHAGLIGTEEAQILDEAWVLATRVRNGVMLVRGRAGDTFPSDGRELAAVGRYLGYEPGHVGDMLDDYRRTTRRARAVMETLFYGA</sequence>
<dbReference type="Gene3D" id="3.30.460.10">
    <property type="entry name" value="Beta Polymerase, domain 2"/>
    <property type="match status" value="2"/>
</dbReference>
<feature type="domain" description="Glutamate-ammonia ligase adenylyltransferase repeated" evidence="8">
    <location>
        <begin position="90"/>
        <end position="313"/>
    </location>
</feature>
<dbReference type="Proteomes" id="UP001431429">
    <property type="component" value="Unassembled WGS sequence"/>
</dbReference>
<keyword evidence="1 7" id="KW-0808">Transferase</keyword>
<evidence type="ECO:0000256" key="6">
    <source>
        <dbReference type="ARBA" id="ARBA00023268"/>
    </source>
</evidence>
<dbReference type="NCBIfam" id="NF010707">
    <property type="entry name" value="PRK14109.1"/>
    <property type="match status" value="1"/>
</dbReference>
<comment type="cofactor">
    <cofactor evidence="7">
        <name>Mg(2+)</name>
        <dbReference type="ChEBI" id="CHEBI:18420"/>
    </cofactor>
</comment>
<comment type="caution">
    <text evidence="10">The sequence shown here is derived from an EMBL/GenBank/DDBJ whole genome shotgun (WGS) entry which is preliminary data.</text>
</comment>
<organism evidence="10 11">
    <name type="scientific">Streptomyces albipurpureus</name>
    <dbReference type="NCBI Taxonomy" id="2897419"/>
    <lineage>
        <taxon>Bacteria</taxon>
        <taxon>Bacillati</taxon>
        <taxon>Actinomycetota</taxon>
        <taxon>Actinomycetes</taxon>
        <taxon>Kitasatosporales</taxon>
        <taxon>Streptomycetaceae</taxon>
        <taxon>Streptomyces</taxon>
    </lineage>
</organism>
<dbReference type="Pfam" id="PF03710">
    <property type="entry name" value="GlnE"/>
    <property type="match status" value="2"/>
</dbReference>
<comment type="function">
    <text evidence="7">Involved in the regulation of glutamine synthetase GlnA, a key enzyme in the process to assimilate ammonia. When cellular nitrogen levels are high, the C-terminal adenylyl transferase (AT) inactivates GlnA by covalent transfer of an adenylyl group from ATP to specific tyrosine residue of GlnA, thus reducing its activity. Conversely, when nitrogen levels are low, the N-terminal adenylyl removase (AR) activates GlnA by removing the adenylyl group by phosphorolysis, increasing its activity. The regulatory region of GlnE binds the signal transduction protein PII (GlnB) which indicates the nitrogen status of the cell.</text>
</comment>
<comment type="catalytic activity">
    <reaction evidence="7">
        <text>[glutamine synthetase]-L-tyrosine + ATP = [glutamine synthetase]-O(4)-(5'-adenylyl)-L-tyrosine + diphosphate</text>
        <dbReference type="Rhea" id="RHEA:18589"/>
        <dbReference type="Rhea" id="RHEA-COMP:10660"/>
        <dbReference type="Rhea" id="RHEA-COMP:10661"/>
        <dbReference type="ChEBI" id="CHEBI:30616"/>
        <dbReference type="ChEBI" id="CHEBI:33019"/>
        <dbReference type="ChEBI" id="CHEBI:46858"/>
        <dbReference type="ChEBI" id="CHEBI:83624"/>
        <dbReference type="EC" id="2.7.7.42"/>
    </reaction>
</comment>
<evidence type="ECO:0000313" key="10">
    <source>
        <dbReference type="EMBL" id="MCM2391029.1"/>
    </source>
</evidence>
<dbReference type="GO" id="GO:0047388">
    <property type="term" value="F:[glutamine synthetase]-adenylyl-L-tyrosine phosphorylase activity"/>
    <property type="evidence" value="ECO:0007669"/>
    <property type="project" value="UniProtKB-EC"/>
</dbReference>
<dbReference type="InterPro" id="IPR043519">
    <property type="entry name" value="NT_sf"/>
</dbReference>
<dbReference type="PANTHER" id="PTHR30621:SF0">
    <property type="entry name" value="BIFUNCTIONAL GLUTAMINE SYNTHETASE ADENYLYLTRANSFERASE_ADENYLYL-REMOVING ENZYME"/>
    <property type="match status" value="1"/>
</dbReference>
<dbReference type="CDD" id="cd05401">
    <property type="entry name" value="NT_GlnE_GlnD_like"/>
    <property type="match status" value="2"/>
</dbReference>
<dbReference type="HAMAP" id="MF_00802">
    <property type="entry name" value="GlnE"/>
    <property type="match status" value="1"/>
</dbReference>
<evidence type="ECO:0000256" key="3">
    <source>
        <dbReference type="ARBA" id="ARBA00022741"/>
    </source>
</evidence>
<dbReference type="SUPFAM" id="SSF81301">
    <property type="entry name" value="Nucleotidyltransferase"/>
    <property type="match status" value="2"/>
</dbReference>
<protein>
    <recommendedName>
        <fullName evidence="7">Bifunctional glutamine synthetase adenylyltransferase/adenylyl-removing enzyme</fullName>
    </recommendedName>
    <alternativeName>
        <fullName evidence="7">ATP:glutamine synthetase adenylyltransferase</fullName>
    </alternativeName>
    <alternativeName>
        <fullName evidence="7">ATase</fullName>
    </alternativeName>
    <domain>
        <recommendedName>
            <fullName evidence="7">Glutamine synthetase adenylyl-L-tyrosine phosphorylase</fullName>
            <ecNumber evidence="7">2.7.7.89</ecNumber>
        </recommendedName>
        <alternativeName>
            <fullName evidence="7">Adenylyl removase</fullName>
            <shortName evidence="7">AR</shortName>
            <shortName evidence="7">AT-N</shortName>
        </alternativeName>
    </domain>
    <domain>
        <recommendedName>
            <fullName evidence="7">Glutamine synthetase adenylyl transferase</fullName>
            <ecNumber evidence="7">2.7.7.42</ecNumber>
        </recommendedName>
        <alternativeName>
            <fullName evidence="7">Adenylyl transferase</fullName>
            <shortName evidence="7">AT</shortName>
            <shortName evidence="7">AT-C</shortName>
        </alternativeName>
    </domain>
</protein>
<reference evidence="10" key="1">
    <citation type="submission" date="2022-06" db="EMBL/GenBank/DDBJ databases">
        <title>Genome public.</title>
        <authorList>
            <person name="Sun Q."/>
        </authorList>
    </citation>
    <scope>NUCLEOTIDE SEQUENCE</scope>
    <source>
        <strain evidence="10">CWNU-1</strain>
    </source>
</reference>
<dbReference type="SUPFAM" id="SSF81593">
    <property type="entry name" value="Nucleotidyltransferase substrate binding subunit/domain"/>
    <property type="match status" value="2"/>
</dbReference>
<keyword evidence="11" id="KW-1185">Reference proteome</keyword>
<evidence type="ECO:0000259" key="9">
    <source>
        <dbReference type="Pfam" id="PF08335"/>
    </source>
</evidence>
<dbReference type="EC" id="2.7.7.42" evidence="7"/>
<comment type="catalytic activity">
    <reaction evidence="7">
        <text>[glutamine synthetase]-O(4)-(5'-adenylyl)-L-tyrosine + phosphate = [glutamine synthetase]-L-tyrosine + ADP</text>
        <dbReference type="Rhea" id="RHEA:43716"/>
        <dbReference type="Rhea" id="RHEA-COMP:10660"/>
        <dbReference type="Rhea" id="RHEA-COMP:10661"/>
        <dbReference type="ChEBI" id="CHEBI:43474"/>
        <dbReference type="ChEBI" id="CHEBI:46858"/>
        <dbReference type="ChEBI" id="CHEBI:83624"/>
        <dbReference type="ChEBI" id="CHEBI:456216"/>
        <dbReference type="EC" id="2.7.7.89"/>
    </reaction>
</comment>
<evidence type="ECO:0000259" key="8">
    <source>
        <dbReference type="Pfam" id="PF03710"/>
    </source>
</evidence>
<dbReference type="Pfam" id="PF08335">
    <property type="entry name" value="GlnD_UR_UTase"/>
    <property type="match status" value="2"/>
</dbReference>
<dbReference type="InterPro" id="IPR013546">
    <property type="entry name" value="PII_UdlTrfase/GS_AdlTrfase"/>
</dbReference>
<keyword evidence="2 7" id="KW-0548">Nucleotidyltransferase</keyword>
<dbReference type="PANTHER" id="PTHR30621">
    <property type="entry name" value="GLUTAMINE SYNTHETASE ADENYLYLTRANSFERASE"/>
    <property type="match status" value="1"/>
</dbReference>
<evidence type="ECO:0000256" key="4">
    <source>
        <dbReference type="ARBA" id="ARBA00022840"/>
    </source>
</evidence>
<feature type="domain" description="PII-uridylyltransferase/Glutamine-synthetase adenylyltransferase" evidence="9">
    <location>
        <begin position="855"/>
        <end position="993"/>
    </location>
</feature>
<gene>
    <name evidence="7" type="primary">glnE</name>
    <name evidence="10" type="ORF">NBG84_22505</name>
</gene>
<dbReference type="EMBL" id="JAMQAW010000028">
    <property type="protein sequence ID" value="MCM2391029.1"/>
    <property type="molecule type" value="Genomic_DNA"/>
</dbReference>